<gene>
    <name evidence="4" type="primary">Aste57867_24433</name>
    <name evidence="3" type="ORF">As57867_024357</name>
    <name evidence="4" type="ORF">ASTE57867_24433</name>
</gene>
<reference evidence="3" key="2">
    <citation type="submission" date="2019-06" db="EMBL/GenBank/DDBJ databases">
        <title>Genomics analysis of Aphanomyces spp. identifies a new class of oomycete effector associated with host adaptation.</title>
        <authorList>
            <person name="Gaulin E."/>
        </authorList>
    </citation>
    <scope>NUCLEOTIDE SEQUENCE</scope>
    <source>
        <strain evidence="3">CBS 578.67</strain>
    </source>
</reference>
<feature type="repeat" description="ANK" evidence="1">
    <location>
        <begin position="1"/>
        <end position="27"/>
    </location>
</feature>
<proteinExistence type="predicted"/>
<dbReference type="EMBL" id="CAADRA010007416">
    <property type="protein sequence ID" value="VFU01073.1"/>
    <property type="molecule type" value="Genomic_DNA"/>
</dbReference>
<reference evidence="4 5" key="1">
    <citation type="submission" date="2019-03" db="EMBL/GenBank/DDBJ databases">
        <authorList>
            <person name="Gaulin E."/>
            <person name="Dumas B."/>
        </authorList>
    </citation>
    <scope>NUCLEOTIDE SEQUENCE [LARGE SCALE GENOMIC DNA]</scope>
    <source>
        <strain evidence="4">CBS 568.67</strain>
    </source>
</reference>
<organism evidence="4 5">
    <name type="scientific">Aphanomyces stellatus</name>
    <dbReference type="NCBI Taxonomy" id="120398"/>
    <lineage>
        <taxon>Eukaryota</taxon>
        <taxon>Sar</taxon>
        <taxon>Stramenopiles</taxon>
        <taxon>Oomycota</taxon>
        <taxon>Saprolegniomycetes</taxon>
        <taxon>Saprolegniales</taxon>
        <taxon>Verrucalvaceae</taxon>
        <taxon>Aphanomyces</taxon>
    </lineage>
</organism>
<dbReference type="InterPro" id="IPR036770">
    <property type="entry name" value="Ankyrin_rpt-contain_sf"/>
</dbReference>
<evidence type="ECO:0000313" key="4">
    <source>
        <dbReference type="EMBL" id="VFU01073.1"/>
    </source>
</evidence>
<evidence type="ECO:0000313" key="3">
    <source>
        <dbReference type="EMBL" id="KAF0683576.1"/>
    </source>
</evidence>
<name>A0A485LR51_9STRA</name>
<dbReference type="SUPFAM" id="SSF48403">
    <property type="entry name" value="Ankyrin repeat"/>
    <property type="match status" value="1"/>
</dbReference>
<dbReference type="Gene3D" id="1.25.40.20">
    <property type="entry name" value="Ankyrin repeat-containing domain"/>
    <property type="match status" value="1"/>
</dbReference>
<accession>A0A485LR51</accession>
<evidence type="ECO:0000256" key="1">
    <source>
        <dbReference type="PROSITE-ProRule" id="PRU00023"/>
    </source>
</evidence>
<dbReference type="PROSITE" id="PS50088">
    <property type="entry name" value="ANK_REPEAT"/>
    <property type="match status" value="1"/>
</dbReference>
<evidence type="ECO:0000313" key="5">
    <source>
        <dbReference type="Proteomes" id="UP000332933"/>
    </source>
</evidence>
<dbReference type="Proteomes" id="UP000332933">
    <property type="component" value="Unassembled WGS sequence"/>
</dbReference>
<sequence length="2984" mass="333187">MFAADYGYDEILQMLLAAGADPSLKNRNGETARDKAVSSSQKVTVTLIDGFIATGNRSVDRVIGTPVRSSLAPETRSVVGMNVRRVDHAVPPHEARNYQGEESKLGHRATGVPVTTNPILAVDSSVATSTQSVVAKDVVRKVVKADAVETKSVENDDSALVNNDLDDEDGDLKKGKKVTGVSQYRITIGTLASAFGREFVLIAFDFSKCSLCSIPFHVRQNWILRSHDPDTSATCSVLYGTSPRLRFHAAAFFPMPVDAEARESPKNDNHGEETTKLPRVVKNPSTVAERLSSIKATLAQRQLEHARRNAPIEKHIPQTPEKMMEAKLLELRQMQEKELTMNPKKNLPRALPGLPPPEMDALVARTTAFEQYTAEKSQWDAAERAVHDRVATADVMAEDLKAQVIHLNTDGQKLDFDDRALLWRAIVATRARSEKLREDADMSLSLLRRAKLKDPYAGFQTLATQPETASAEPTPPCCVCDVWLVGRRGVIETAEKNTDTVLYYGAYVDISARDGNDNNEKPLDGLKWLPVSDHAIDPAPTVAPKRATVESWLVSGAGLDEVNGVYVLSGVFEGASKYTSVVGLELFRKRFSLETQGFGEMEDMGVSGGDDESGGLPLPAKFRAMYNETDFRVMQQIGSWLATQEVKAKTRAEAIKESHRNVAESTTTNNDADDTAHRMTIQPTHIDTSVVVPSRPHVVTRLCRAWVLMQCHRQCPLRHYYISHDERDRMKVWQHATEATLDMTILRAITARELMIERAQALAAKAMAKYMAGMQVETAKQIQKLVVALNGLRLASVHVTEAIEAWRDHVELMGHVSTLQTSESDEIKLGWSASIAVTTGKLLYKGSNAFVSKVKRYCRDVDVDGMEETQVRYLGYFPTKVEAESAYDSAVVREARRLHTTVDLMPKKRYIFLSCGLHFAIESELGLMKRRPKSKCLECRAKATSKSEPWMPTYMWHGINYLVKMGSDLDFLEHVTPLRSHVGPSFPLLGNPFLIPNESLQDPDKFIQLSVPDVAEGGLNRSLFGASDNTLMPHLDVTVHSNKMVTWTDPDTDATYIANPEHLITTTTTSPTTRTRYEILDMPRLHRAQRVFLHEMHRTNTASSTSEDASATALDLDPVASPDDVAKTMRRVQALYWDRCAALRIDQIRPARAFRQPSVWCRLDVGEWANFRVRGRHLRQLLFHKQLHETGTKTLSNRRVFILKLRAYMQLGWEAVDRAEMEAFLAEADALRGDVVKLEAGNLRKFLAKFNRLNDAVEAVQRWWRRVVATWRVRARRHVMLTLAFLRLQFEVLVADVARAFVTDVRLRAVHAAAAKIEKPAFSTTLKLDGELVVVSWHSLAHAHAPRKTTPPCVYCLRQAHAASIHTGHDFAFVKTQVVCCCSHDHDAERLMVRAYNPATSHLYRLKLGNDRVRQLLRPRVDGFLARACDLKSLPTDRVLGYDTRVMGGRQRATWEPIREAQVAHTIATGFEKQAQFHEALAKQLWQKLAAWRALHTNNLHVKKHAWVAFHKLKAQSDRADETVVVSTRHAHDALAFSERATTSLVDEQPWDALENANNWRLLVAKRAAQRDAADKAVQLEVARMAWFHAEMNEASTRACTADAKRRYDDVAAVAKRARLRANDHRAMANAAHLMMTTALQTLTRLLALRFTSALPIRRNLLMLDTHQRHYHAKASKLHTAIGRRDFDYNLLVARVRTVGAEPVPYTCQAQQRWILEARVLAESTELHAGLLVTAYRPEDCRVQELWVEARFLTLLVTRLRFRDPLAGIVEHHMAIASTTTRHDNAASQNLLVLTERAAAAIQLAKVNAFSGALTIGRVDLFRVREALEEKLVQSHWWLDLCRGRKRGRGDEVYRQATNVHGRLCHVLVFENWGDLTVQVYDPRTRRYLTCVVALTETIDALATSPLKLSHWFLCVRTNRYSDAVLQPILQHLVFRDAATLEFQVPKPRGKIVFRGVRFVCRRFLLVSMREDLWDHLTISVVGLQPDDHVVGTIQIDPSGRRALFPSLVRKKADVYAALAAMITLEPKTTAAPGSGCLLLDAIRGFNAWIDTAAAWRHPGVKIDEKAAARWACSVDADALHDELASEWSPVLRREIAFEDTVRPMVLAKDVVYDTEDGKRVHTKLELYPRHGDLVVRLRAELFCEWELRLQAARRLEMDAEEQYSHQAVAFERLSTILSTLTTWQTRLRSARERLAAMARVFASLMTWHMEKQSQLLATQLVLSMDVAEVVSTADNGAKQYLLSVGHDLEWLHKFPYAPTTELLEPITKLHKIPADLVLARMTKVAMFARPIQVELIVMKTADDDDIWRFEAYGKAIGLVVTCHVDMTHLLRSFNLSRVTHDDDAAVRALAWLSGVSSDLTPPPRGASLWAATCALHPHQAPWRLLFQCMDRLRPFLELPTPSRLLTCPGLFSSSDDALVVLRHGSLNFALAALDDGAGIVLADMASLDATTQIATYHNGLVDPFNLIKPSTPHVACLKAATPRPALPPRAIWYLLVPADSSSPLEEVFVPEPLSLSDVAPLLCTSTLAHVPALHGFLVISSAAGGAPNVRASSLAHAPVAGPALYCCHLAPLLDRLHRVLGPSDGKVRKPPKPKWAPWRIYANDRMRVTRAARPTHVHLPLQPPPPPPSSTLTTWYPSGVVRPLFVASLARKALEYIRGIHAAATEDLPPLAAARVVEALALPAMRWDALDTTIALFAPSFDIPVDGSHRRLVVTMRVDTIDRPTRLVVHANDTSRADVVYTCTIGWDPLQPKPLHGEDWAMFAHNCLAQLALVHCNGQLNLVHRAASVLHMPLAMPPRVVVPGPASTKVQYNADCKLPADMPSKHMGLVRLHKHLHSSVQDRMRTRFRRVQLASGKSAAEWLRVVEEDAASTAYRGMLVLPMKRLQTLKKAFDAGMRKCAASGNVTPPDQRKAVLAALGVDGWGLAVDESATALWELYTFVEWWRQADAERRRKESSGAAPPPTRDSHGATTQGGGDARRAS</sequence>
<keyword evidence="5" id="KW-1185">Reference proteome</keyword>
<dbReference type="InterPro" id="IPR002110">
    <property type="entry name" value="Ankyrin_rpt"/>
</dbReference>
<keyword evidence="1" id="KW-0040">ANK repeat</keyword>
<evidence type="ECO:0000256" key="2">
    <source>
        <dbReference type="SAM" id="MobiDB-lite"/>
    </source>
</evidence>
<dbReference type="EMBL" id="VJMH01007390">
    <property type="protein sequence ID" value="KAF0683576.1"/>
    <property type="molecule type" value="Genomic_DNA"/>
</dbReference>
<dbReference type="OrthoDB" id="75202at2759"/>
<feature type="region of interest" description="Disordered" evidence="2">
    <location>
        <begin position="2953"/>
        <end position="2984"/>
    </location>
</feature>
<protein>
    <submittedName>
        <fullName evidence="4">Aste57867_24433 protein</fullName>
    </submittedName>
</protein>